<reference evidence="5 6" key="1">
    <citation type="journal article" date="2011" name="Stand. Genomic Sci.">
        <title>Non-contiguous finished genome sequence and contextual data of the filamentous soil bacterium Ktedonobacter racemifer type strain (SOSP1-21).</title>
        <authorList>
            <person name="Chang Y.J."/>
            <person name="Land M."/>
            <person name="Hauser L."/>
            <person name="Chertkov O."/>
            <person name="Del Rio T.G."/>
            <person name="Nolan M."/>
            <person name="Copeland A."/>
            <person name="Tice H."/>
            <person name="Cheng J.F."/>
            <person name="Lucas S."/>
            <person name="Han C."/>
            <person name="Goodwin L."/>
            <person name="Pitluck S."/>
            <person name="Ivanova N."/>
            <person name="Ovchinikova G."/>
            <person name="Pati A."/>
            <person name="Chen A."/>
            <person name="Palaniappan K."/>
            <person name="Mavromatis K."/>
            <person name="Liolios K."/>
            <person name="Brettin T."/>
            <person name="Fiebig A."/>
            <person name="Rohde M."/>
            <person name="Abt B."/>
            <person name="Goker M."/>
            <person name="Detter J.C."/>
            <person name="Woyke T."/>
            <person name="Bristow J."/>
            <person name="Eisen J.A."/>
            <person name="Markowitz V."/>
            <person name="Hugenholtz P."/>
            <person name="Kyrpides N.C."/>
            <person name="Klenk H.P."/>
            <person name="Lapidus A."/>
        </authorList>
    </citation>
    <scope>NUCLEOTIDE SEQUENCE [LARGE SCALE GENOMIC DNA]</scope>
    <source>
        <strain evidence="6">DSM 44963</strain>
    </source>
</reference>
<dbReference type="eggNOG" id="COG1733">
    <property type="taxonomic scope" value="Bacteria"/>
</dbReference>
<dbReference type="InterPro" id="IPR036388">
    <property type="entry name" value="WH-like_DNA-bd_sf"/>
</dbReference>
<protein>
    <submittedName>
        <fullName evidence="5">Transcriptional regulator, HxlR family</fullName>
    </submittedName>
</protein>
<keyword evidence="1" id="KW-0805">Transcription regulation</keyword>
<name>D6U3I9_KTERA</name>
<keyword evidence="3" id="KW-0804">Transcription</keyword>
<dbReference type="Pfam" id="PF01638">
    <property type="entry name" value="HxlR"/>
    <property type="match status" value="1"/>
</dbReference>
<keyword evidence="6" id="KW-1185">Reference proteome</keyword>
<dbReference type="InterPro" id="IPR036390">
    <property type="entry name" value="WH_DNA-bd_sf"/>
</dbReference>
<dbReference type="PROSITE" id="PS51118">
    <property type="entry name" value="HTH_HXLR"/>
    <property type="match status" value="1"/>
</dbReference>
<dbReference type="STRING" id="485913.Krac_3883"/>
<dbReference type="SUPFAM" id="SSF46785">
    <property type="entry name" value="Winged helix' DNA-binding domain"/>
    <property type="match status" value="1"/>
</dbReference>
<feature type="domain" description="HTH hxlR-type" evidence="4">
    <location>
        <begin position="26"/>
        <end position="125"/>
    </location>
</feature>
<dbReference type="Proteomes" id="UP000004508">
    <property type="component" value="Unassembled WGS sequence"/>
</dbReference>
<evidence type="ECO:0000256" key="2">
    <source>
        <dbReference type="ARBA" id="ARBA00023125"/>
    </source>
</evidence>
<dbReference type="OrthoDB" id="9800966at2"/>
<dbReference type="RefSeq" id="WP_007921479.1">
    <property type="nucleotide sequence ID" value="NZ_ADVG01000004.1"/>
</dbReference>
<organism evidence="5 6">
    <name type="scientific">Ktedonobacter racemifer DSM 44963</name>
    <dbReference type="NCBI Taxonomy" id="485913"/>
    <lineage>
        <taxon>Bacteria</taxon>
        <taxon>Bacillati</taxon>
        <taxon>Chloroflexota</taxon>
        <taxon>Ktedonobacteria</taxon>
        <taxon>Ktedonobacterales</taxon>
        <taxon>Ktedonobacteraceae</taxon>
        <taxon>Ktedonobacter</taxon>
    </lineage>
</organism>
<evidence type="ECO:0000256" key="1">
    <source>
        <dbReference type="ARBA" id="ARBA00023015"/>
    </source>
</evidence>
<dbReference type="InParanoid" id="D6U3I9"/>
<dbReference type="EMBL" id="ADVG01000004">
    <property type="protein sequence ID" value="EFH82979.1"/>
    <property type="molecule type" value="Genomic_DNA"/>
</dbReference>
<keyword evidence="2" id="KW-0238">DNA-binding</keyword>
<dbReference type="AlphaFoldDB" id="D6U3I9"/>
<dbReference type="InterPro" id="IPR002577">
    <property type="entry name" value="HTH_HxlR"/>
</dbReference>
<dbReference type="GO" id="GO:0003677">
    <property type="term" value="F:DNA binding"/>
    <property type="evidence" value="ECO:0007669"/>
    <property type="project" value="UniProtKB-KW"/>
</dbReference>
<comment type="caution">
    <text evidence="5">The sequence shown here is derived from an EMBL/GenBank/DDBJ whole genome shotgun (WGS) entry which is preliminary data.</text>
</comment>
<sequence>MTDHQAQSRERSPIQQSETVENLEFCPQYHQAIELIGRRWMGAVLFALIKGPRRFTEIENIIPGISHRLLTERLRELEEQNIVIRRVIASSPVKVEYELTEAGLDLQDAVIAIMGWGKKWLSPVPARTTESFH</sequence>
<evidence type="ECO:0000256" key="3">
    <source>
        <dbReference type="ARBA" id="ARBA00023163"/>
    </source>
</evidence>
<dbReference type="PANTHER" id="PTHR33204:SF37">
    <property type="entry name" value="HTH-TYPE TRANSCRIPTIONAL REGULATOR YODB"/>
    <property type="match status" value="1"/>
</dbReference>
<evidence type="ECO:0000259" key="4">
    <source>
        <dbReference type="PROSITE" id="PS51118"/>
    </source>
</evidence>
<evidence type="ECO:0000313" key="5">
    <source>
        <dbReference type="EMBL" id="EFH82979.1"/>
    </source>
</evidence>
<accession>D6U3I9</accession>
<dbReference type="PANTHER" id="PTHR33204">
    <property type="entry name" value="TRANSCRIPTIONAL REGULATOR, MARR FAMILY"/>
    <property type="match status" value="1"/>
</dbReference>
<evidence type="ECO:0000313" key="6">
    <source>
        <dbReference type="Proteomes" id="UP000004508"/>
    </source>
</evidence>
<dbReference type="Gene3D" id="1.10.10.10">
    <property type="entry name" value="Winged helix-like DNA-binding domain superfamily/Winged helix DNA-binding domain"/>
    <property type="match status" value="1"/>
</dbReference>
<proteinExistence type="predicted"/>
<gene>
    <name evidence="5" type="ORF">Krac_3883</name>
</gene>